<evidence type="ECO:0000256" key="2">
    <source>
        <dbReference type="SAM" id="Phobius"/>
    </source>
</evidence>
<dbReference type="InParanoid" id="A0A6J0TAK1"/>
<dbReference type="AlphaFoldDB" id="A0A6J0TAK1"/>
<feature type="domain" description="MHC class I-like antigen recognition-like" evidence="4">
    <location>
        <begin position="17"/>
        <end position="184"/>
    </location>
</feature>
<accession>A0A6J0TAK1</accession>
<protein>
    <submittedName>
        <fullName evidence="6">Endothelial protein C receptor isoform X1</fullName>
    </submittedName>
</protein>
<dbReference type="Gene3D" id="3.30.500.10">
    <property type="entry name" value="MHC class I-like antigen recognition-like"/>
    <property type="match status" value="1"/>
</dbReference>
<dbReference type="Proteomes" id="UP001652642">
    <property type="component" value="Chromosome 3"/>
</dbReference>
<name>A0A6J0TAK1_9SAUR</name>
<dbReference type="GO" id="GO:0005615">
    <property type="term" value="C:extracellular space"/>
    <property type="evidence" value="ECO:0007669"/>
    <property type="project" value="TreeGrafter"/>
</dbReference>
<keyword evidence="2" id="KW-0812">Transmembrane</keyword>
<keyword evidence="2" id="KW-1133">Transmembrane helix</keyword>
<dbReference type="SUPFAM" id="SSF54452">
    <property type="entry name" value="MHC antigen-recognition domain"/>
    <property type="match status" value="1"/>
</dbReference>
<dbReference type="InterPro" id="IPR015669">
    <property type="entry name" value="Endothetial_C_recpt"/>
</dbReference>
<dbReference type="RefSeq" id="XP_020643134.2">
    <property type="nucleotide sequence ID" value="XM_020787475.2"/>
</dbReference>
<evidence type="ECO:0000313" key="6">
    <source>
        <dbReference type="RefSeq" id="XP_020643134.2"/>
    </source>
</evidence>
<evidence type="ECO:0000256" key="1">
    <source>
        <dbReference type="ARBA" id="ARBA00023180"/>
    </source>
</evidence>
<evidence type="ECO:0000256" key="3">
    <source>
        <dbReference type="SAM" id="SignalP"/>
    </source>
</evidence>
<dbReference type="PANTHER" id="PTHR15349">
    <property type="entry name" value="ENDOTHELIAL PROTEIN C RECEPTOR"/>
    <property type="match status" value="1"/>
</dbReference>
<dbReference type="GO" id="GO:0050819">
    <property type="term" value="P:negative regulation of coagulation"/>
    <property type="evidence" value="ECO:0007669"/>
    <property type="project" value="TreeGrafter"/>
</dbReference>
<keyword evidence="2" id="KW-0472">Membrane</keyword>
<gene>
    <name evidence="6" type="primary">PROCR</name>
</gene>
<keyword evidence="5" id="KW-1185">Reference proteome</keyword>
<keyword evidence="3" id="KW-0732">Signal</keyword>
<organism evidence="5 6">
    <name type="scientific">Pogona vitticeps</name>
    <name type="common">central bearded dragon</name>
    <dbReference type="NCBI Taxonomy" id="103695"/>
    <lineage>
        <taxon>Eukaryota</taxon>
        <taxon>Metazoa</taxon>
        <taxon>Chordata</taxon>
        <taxon>Craniata</taxon>
        <taxon>Vertebrata</taxon>
        <taxon>Euteleostomi</taxon>
        <taxon>Lepidosauria</taxon>
        <taxon>Squamata</taxon>
        <taxon>Bifurcata</taxon>
        <taxon>Unidentata</taxon>
        <taxon>Episquamata</taxon>
        <taxon>Toxicofera</taxon>
        <taxon>Iguania</taxon>
        <taxon>Acrodonta</taxon>
        <taxon>Agamidae</taxon>
        <taxon>Amphibolurinae</taxon>
        <taxon>Pogona</taxon>
    </lineage>
</organism>
<dbReference type="InterPro" id="IPR011162">
    <property type="entry name" value="MHC_I/II-like_Ag-recog"/>
</dbReference>
<evidence type="ECO:0000313" key="5">
    <source>
        <dbReference type="Proteomes" id="UP001652642"/>
    </source>
</evidence>
<feature type="signal peptide" evidence="3">
    <location>
        <begin position="1"/>
        <end position="22"/>
    </location>
</feature>
<feature type="chain" id="PRO_5046371231" evidence="3">
    <location>
        <begin position="23"/>
        <end position="231"/>
    </location>
</feature>
<keyword evidence="6" id="KW-0675">Receptor</keyword>
<dbReference type="InterPro" id="IPR037055">
    <property type="entry name" value="MHC_I-like_Ag-recog_sf"/>
</dbReference>
<evidence type="ECO:0000259" key="4">
    <source>
        <dbReference type="Pfam" id="PF16497"/>
    </source>
</evidence>
<dbReference type="GeneID" id="110075857"/>
<feature type="transmembrane region" description="Helical" evidence="2">
    <location>
        <begin position="205"/>
        <end position="226"/>
    </location>
</feature>
<dbReference type="CTD" id="10544"/>
<reference evidence="6" key="1">
    <citation type="submission" date="2025-08" db="UniProtKB">
        <authorList>
            <consortium name="RefSeq"/>
        </authorList>
    </citation>
    <scope>IDENTIFICATION</scope>
</reference>
<dbReference type="Pfam" id="PF16497">
    <property type="entry name" value="MHC_I_3"/>
    <property type="match status" value="1"/>
</dbReference>
<sequence>MLLLHIFLLPWALSCWVHGAESHAFTITQLAYFLNRTSVEFVGNATLDGTLTHSLETHNGQVNVSQLWPLETSDAWKQRERKLQDYLNKFVLLVNLFVNERAASYPLQVHCMKGCQLTENGTNSFYEVLLNGTKFLTFYATRNYWTPLQDTSAAKYTSAKLNEYNETTTDLQFFLQKTCINFIREHTDMQGPLTGKQKGRSHTPLVLGVCIGALALMGLAVCIFLCTGGKR</sequence>
<dbReference type="PANTHER" id="PTHR15349:SF0">
    <property type="entry name" value="ENDOTHELIAL PROTEIN C RECEPTOR"/>
    <property type="match status" value="1"/>
</dbReference>
<dbReference type="KEGG" id="pvt:110075857"/>
<dbReference type="GO" id="GO:0038023">
    <property type="term" value="F:signaling receptor activity"/>
    <property type="evidence" value="ECO:0007669"/>
    <property type="project" value="InterPro"/>
</dbReference>
<keyword evidence="1" id="KW-0325">Glycoprotein</keyword>
<dbReference type="InterPro" id="IPR011161">
    <property type="entry name" value="MHC_I-like_Ag-recog"/>
</dbReference>
<proteinExistence type="predicted"/>
<dbReference type="OrthoDB" id="9441389at2759"/>